<accession>E6K270</accession>
<dbReference type="Gene3D" id="3.40.50.300">
    <property type="entry name" value="P-loop containing nucleotide triphosphate hydrolases"/>
    <property type="match status" value="2"/>
</dbReference>
<dbReference type="GO" id="GO:0005886">
    <property type="term" value="C:plasma membrane"/>
    <property type="evidence" value="ECO:0007669"/>
    <property type="project" value="UniProtKB-SubCell"/>
</dbReference>
<evidence type="ECO:0000256" key="6">
    <source>
        <dbReference type="ARBA" id="ARBA00023136"/>
    </source>
</evidence>
<evidence type="ECO:0000256" key="2">
    <source>
        <dbReference type="ARBA" id="ARBA00008806"/>
    </source>
</evidence>
<dbReference type="InterPro" id="IPR027417">
    <property type="entry name" value="P-loop_NTPase"/>
</dbReference>
<dbReference type="NCBIfam" id="NF045973">
    <property type="entry name" value="conju_CD1115"/>
    <property type="match status" value="1"/>
</dbReference>
<keyword evidence="5 8" id="KW-1133">Transmembrane helix</keyword>
<feature type="region of interest" description="Disordered" evidence="7">
    <location>
        <begin position="90"/>
        <end position="111"/>
    </location>
</feature>
<keyword evidence="10" id="KW-1185">Reference proteome</keyword>
<keyword evidence="3" id="KW-1003">Cell membrane</keyword>
<dbReference type="SUPFAM" id="SSF52540">
    <property type="entry name" value="P-loop containing nucleoside triphosphate hydrolases"/>
    <property type="match status" value="1"/>
</dbReference>
<feature type="transmembrane region" description="Helical" evidence="8">
    <location>
        <begin position="62"/>
        <end position="81"/>
    </location>
</feature>
<proteinExistence type="inferred from homology"/>
<keyword evidence="4 8" id="KW-0812">Transmembrane</keyword>
<gene>
    <name evidence="9" type="ORF">HMPREF0620_1543</name>
</gene>
<evidence type="ECO:0000256" key="1">
    <source>
        <dbReference type="ARBA" id="ARBA00004651"/>
    </source>
</evidence>
<keyword evidence="6 8" id="KW-0472">Membrane</keyword>
<dbReference type="CDD" id="cd01127">
    <property type="entry name" value="TrwB_TraG_TraD_VirD4"/>
    <property type="match status" value="1"/>
</dbReference>
<evidence type="ECO:0000313" key="10">
    <source>
        <dbReference type="Proteomes" id="UP000004946"/>
    </source>
</evidence>
<comment type="caution">
    <text evidence="9">The sequence shown here is derived from an EMBL/GenBank/DDBJ whole genome shotgun (WGS) entry which is preliminary data.</text>
</comment>
<dbReference type="eggNOG" id="COG3505">
    <property type="taxonomic scope" value="Bacteria"/>
</dbReference>
<dbReference type="InterPro" id="IPR003688">
    <property type="entry name" value="TraG/VirD4"/>
</dbReference>
<evidence type="ECO:0000256" key="5">
    <source>
        <dbReference type="ARBA" id="ARBA00022989"/>
    </source>
</evidence>
<dbReference type="AlphaFoldDB" id="E6K270"/>
<dbReference type="PANTHER" id="PTHR37937">
    <property type="entry name" value="CONJUGATIVE TRANSFER: DNA TRANSPORT"/>
    <property type="match status" value="1"/>
</dbReference>
<sequence length="559" mass="62171">MTSSKKHPLAWIIPPLIAAWAGDIISRPVRQTWQASHDPARSLNASLDAWKNPRPSLNRIDLTAALIAATLILLTLLYQWAGRQTRRDGEEHGSAAWADPKDMTPYTDKDPGKTLLMTATQRLSLDTHKTHRNLNVLVTGASGSGKTRGYVLPNLTNLARHHTPISLAITDPKGEIRARTATMMRQVGWQVKTFNLIDMASSDHFNPLDYMNPDDPEGDIMRLADNILTNTGKNKTSGDFWDKAARSLLTSLLAYTYFSAEPADRSLNNVTSMLSRMRASENDPDQASPIDDLMNETNEWIDDAHQAGEDYDEEARRALDGLAFACSQYRTYSQGPAETRASIITTLANQTAGLMTHRIQDILSDDTMRLDTVGDKPTVIYIIISDTNQTFTYLAAIFYQCLFTSATYRADHNPTGSLTIPLHCMLDEFANIGKIPGFPTLISTMRSRGISVSVILQTISQIKALYKDDWETIAANCDSKLFLGGNDLTTTKWYSEILGSQTITTRSTTENRGTNGSYSIQQSSQKRELLTPDELGRLDNTTSIYILRGLKPFHSKKLD</sequence>
<organism evidence="9 10">
    <name type="scientific">Parascardovia denticolens DSM 10105 = JCM 12538</name>
    <dbReference type="NCBI Taxonomy" id="864564"/>
    <lineage>
        <taxon>Bacteria</taxon>
        <taxon>Bacillati</taxon>
        <taxon>Actinomycetota</taxon>
        <taxon>Actinomycetes</taxon>
        <taxon>Bifidobacteriales</taxon>
        <taxon>Bifidobacteriaceae</taxon>
        <taxon>Parascardovia</taxon>
    </lineage>
</organism>
<comment type="subcellular location">
    <subcellularLocation>
        <location evidence="1">Cell membrane</location>
        <topology evidence="1">Multi-pass membrane protein</topology>
    </subcellularLocation>
</comment>
<dbReference type="PATRIC" id="fig|864564.6.peg.156"/>
<dbReference type="EMBL" id="AEON01000002">
    <property type="protein sequence ID" value="EFT82858.1"/>
    <property type="molecule type" value="Genomic_DNA"/>
</dbReference>
<dbReference type="PANTHER" id="PTHR37937:SF1">
    <property type="entry name" value="CONJUGATIVE TRANSFER: DNA TRANSPORT"/>
    <property type="match status" value="1"/>
</dbReference>
<dbReference type="KEGG" id="pdo:PSDT_0141"/>
<evidence type="ECO:0000256" key="3">
    <source>
        <dbReference type="ARBA" id="ARBA00022475"/>
    </source>
</evidence>
<dbReference type="HOGENOM" id="CLU_015347_4_1_11"/>
<comment type="similarity">
    <text evidence="2">Belongs to the VirD4/TraG family.</text>
</comment>
<evidence type="ECO:0000256" key="7">
    <source>
        <dbReference type="SAM" id="MobiDB-lite"/>
    </source>
</evidence>
<evidence type="ECO:0000313" key="9">
    <source>
        <dbReference type="EMBL" id="EFT82858.1"/>
    </source>
</evidence>
<dbReference type="RefSeq" id="WP_006290763.1">
    <property type="nucleotide sequence ID" value="NZ_AP012333.1"/>
</dbReference>
<reference evidence="9 10" key="1">
    <citation type="submission" date="2010-12" db="EMBL/GenBank/DDBJ databases">
        <authorList>
            <person name="Muzny D."/>
            <person name="Qin X."/>
            <person name="Buhay C."/>
            <person name="Dugan-Rocha S."/>
            <person name="Ding Y."/>
            <person name="Chen G."/>
            <person name="Hawes A."/>
            <person name="Holder M."/>
            <person name="Jhangiani S."/>
            <person name="Johnson A."/>
            <person name="Khan Z."/>
            <person name="Li Z."/>
            <person name="Liu W."/>
            <person name="Liu X."/>
            <person name="Perez L."/>
            <person name="Shen H."/>
            <person name="Wang Q."/>
            <person name="Watt J."/>
            <person name="Xi L."/>
            <person name="Xin Y."/>
            <person name="Zhou J."/>
            <person name="Deng J."/>
            <person name="Jiang H."/>
            <person name="Liu Y."/>
            <person name="Qu J."/>
            <person name="Song X.-Z."/>
            <person name="Zhang L."/>
            <person name="Villasana D."/>
            <person name="Johnson A."/>
            <person name="Liu J."/>
            <person name="Liyanage D."/>
            <person name="Lorensuhewa L."/>
            <person name="Robinson T."/>
            <person name="Song A."/>
            <person name="Song B.-B."/>
            <person name="Dinh H."/>
            <person name="Thornton R."/>
            <person name="Coyle M."/>
            <person name="Francisco L."/>
            <person name="Jackson L."/>
            <person name="Javaid M."/>
            <person name="Korchina V."/>
            <person name="Kovar C."/>
            <person name="Mata R."/>
            <person name="Mathew T."/>
            <person name="Ngo R."/>
            <person name="Nguyen L."/>
            <person name="Nguyen N."/>
            <person name="Okwuonu G."/>
            <person name="Ongeri F."/>
            <person name="Pham C."/>
            <person name="Simmons D."/>
            <person name="Wilczek-Boney K."/>
            <person name="Hale W."/>
            <person name="Jakkamsetti A."/>
            <person name="Pham P."/>
            <person name="Ruth R."/>
            <person name="San Lucas F."/>
            <person name="Warren J."/>
            <person name="Zhang J."/>
            <person name="Zhao Z."/>
            <person name="Zhou C."/>
            <person name="Zhu D."/>
            <person name="Lee S."/>
            <person name="Bess C."/>
            <person name="Blankenburg K."/>
            <person name="Forbes L."/>
            <person name="Fu Q."/>
            <person name="Gubbala S."/>
            <person name="Hirani K."/>
            <person name="Jayaseelan J.C."/>
            <person name="Lara F."/>
            <person name="Munidasa M."/>
            <person name="Palculict T."/>
            <person name="Patil S."/>
            <person name="Pu L.-L."/>
            <person name="Saada N."/>
            <person name="Tang L."/>
            <person name="Weissenberger G."/>
            <person name="Zhu Y."/>
            <person name="Hemphill L."/>
            <person name="Shang Y."/>
            <person name="Youmans B."/>
            <person name="Ayvaz T."/>
            <person name="Ross M."/>
            <person name="Santibanez J."/>
            <person name="Aqrawi P."/>
            <person name="Gross S."/>
            <person name="Joshi V."/>
            <person name="Fowler G."/>
            <person name="Nazareth L."/>
            <person name="Reid J."/>
            <person name="Worley K."/>
            <person name="Petrosino J."/>
            <person name="Highlander S."/>
            <person name="Gibbs R."/>
        </authorList>
    </citation>
    <scope>NUCLEOTIDE SEQUENCE [LARGE SCALE GENOMIC DNA]</scope>
    <source>
        <strain evidence="9 10">DSM 10105</strain>
    </source>
</reference>
<protein>
    <submittedName>
        <fullName evidence="9">TraG/TraD family protein</fullName>
    </submittedName>
</protein>
<dbReference type="Pfam" id="PF02534">
    <property type="entry name" value="T4SS-DNA_transf"/>
    <property type="match status" value="1"/>
</dbReference>
<name>E6K270_PARDN</name>
<dbReference type="InterPro" id="IPR051539">
    <property type="entry name" value="T4SS-coupling_protein"/>
</dbReference>
<evidence type="ECO:0000256" key="8">
    <source>
        <dbReference type="SAM" id="Phobius"/>
    </source>
</evidence>
<dbReference type="Proteomes" id="UP000004946">
    <property type="component" value="Chromosome"/>
</dbReference>
<evidence type="ECO:0000256" key="4">
    <source>
        <dbReference type="ARBA" id="ARBA00022692"/>
    </source>
</evidence>